<dbReference type="Pfam" id="PF02518">
    <property type="entry name" value="HATPase_c"/>
    <property type="match status" value="1"/>
</dbReference>
<feature type="transmembrane region" description="Helical" evidence="9">
    <location>
        <begin position="162"/>
        <end position="187"/>
    </location>
</feature>
<dbReference type="GO" id="GO:0046983">
    <property type="term" value="F:protein dimerization activity"/>
    <property type="evidence" value="ECO:0007669"/>
    <property type="project" value="InterPro"/>
</dbReference>
<dbReference type="InterPro" id="IPR011712">
    <property type="entry name" value="Sig_transdc_His_kin_sub3_dim/P"/>
</dbReference>
<dbReference type="GO" id="GO:0000155">
    <property type="term" value="F:phosphorelay sensor kinase activity"/>
    <property type="evidence" value="ECO:0007669"/>
    <property type="project" value="InterPro"/>
</dbReference>
<proteinExistence type="predicted"/>
<keyword evidence="9" id="KW-0472">Membrane</keyword>
<comment type="catalytic activity">
    <reaction evidence="1">
        <text>ATP + protein L-histidine = ADP + protein N-phospho-L-histidine.</text>
        <dbReference type="EC" id="2.7.13.3"/>
    </reaction>
</comment>
<reference evidence="12" key="1">
    <citation type="submission" date="2024-06" db="EMBL/GenBank/DDBJ databases">
        <title>The genome sequences of Kitasatospora sp. strain HUAS MG31.</title>
        <authorList>
            <person name="Mo P."/>
        </authorList>
    </citation>
    <scope>NUCLEOTIDE SEQUENCE</scope>
    <source>
        <strain evidence="12">HUAS MG31</strain>
    </source>
</reference>
<dbReference type="InterPro" id="IPR050482">
    <property type="entry name" value="Sensor_HK_TwoCompSys"/>
</dbReference>
<evidence type="ECO:0000256" key="8">
    <source>
        <dbReference type="ARBA" id="ARBA00023012"/>
    </source>
</evidence>
<dbReference type="InterPro" id="IPR036890">
    <property type="entry name" value="HATPase_C_sf"/>
</dbReference>
<gene>
    <name evidence="12" type="ORF">ABWK59_12585</name>
</gene>
<keyword evidence="4" id="KW-0808">Transferase</keyword>
<dbReference type="PANTHER" id="PTHR24421:SF10">
    <property type="entry name" value="NITRATE_NITRITE SENSOR PROTEIN NARQ"/>
    <property type="match status" value="1"/>
</dbReference>
<dbReference type="KEGG" id="kcm:ABWK59_12585"/>
<dbReference type="Gene3D" id="3.30.565.10">
    <property type="entry name" value="Histidine kinase-like ATPase, C-terminal domain"/>
    <property type="match status" value="1"/>
</dbReference>
<dbReference type="EC" id="2.7.13.3" evidence="2"/>
<dbReference type="InterPro" id="IPR003594">
    <property type="entry name" value="HATPase_dom"/>
</dbReference>
<dbReference type="GO" id="GO:0016020">
    <property type="term" value="C:membrane"/>
    <property type="evidence" value="ECO:0007669"/>
    <property type="project" value="InterPro"/>
</dbReference>
<dbReference type="CDD" id="cd16917">
    <property type="entry name" value="HATPase_UhpB-NarQ-NarX-like"/>
    <property type="match status" value="1"/>
</dbReference>
<keyword evidence="8" id="KW-0902">Two-component regulatory system</keyword>
<feature type="transmembrane region" description="Helical" evidence="9">
    <location>
        <begin position="75"/>
        <end position="92"/>
    </location>
</feature>
<keyword evidence="7" id="KW-0067">ATP-binding</keyword>
<dbReference type="Pfam" id="PF07730">
    <property type="entry name" value="HisKA_3"/>
    <property type="match status" value="1"/>
</dbReference>
<name>A0AAU8JX55_9ACTN</name>
<evidence type="ECO:0000256" key="4">
    <source>
        <dbReference type="ARBA" id="ARBA00022679"/>
    </source>
</evidence>
<feature type="transmembrane region" description="Helical" evidence="9">
    <location>
        <begin position="207"/>
        <end position="229"/>
    </location>
</feature>
<keyword evidence="9" id="KW-1133">Transmembrane helix</keyword>
<dbReference type="PANTHER" id="PTHR24421">
    <property type="entry name" value="NITRATE/NITRITE SENSOR PROTEIN NARX-RELATED"/>
    <property type="match status" value="1"/>
</dbReference>
<evidence type="ECO:0000256" key="7">
    <source>
        <dbReference type="ARBA" id="ARBA00022840"/>
    </source>
</evidence>
<accession>A0AAU8JX55</accession>
<dbReference type="RefSeq" id="WP_354640553.1">
    <property type="nucleotide sequence ID" value="NZ_CP159872.1"/>
</dbReference>
<dbReference type="Gene3D" id="1.20.5.1930">
    <property type="match status" value="1"/>
</dbReference>
<feature type="domain" description="Signal transduction histidine kinase subgroup 3 dimerisation and phosphoacceptor" evidence="11">
    <location>
        <begin position="273"/>
        <end position="340"/>
    </location>
</feature>
<evidence type="ECO:0000256" key="6">
    <source>
        <dbReference type="ARBA" id="ARBA00022777"/>
    </source>
</evidence>
<evidence type="ECO:0000259" key="11">
    <source>
        <dbReference type="Pfam" id="PF07730"/>
    </source>
</evidence>
<keyword evidence="3" id="KW-0597">Phosphoprotein</keyword>
<protein>
    <recommendedName>
        <fullName evidence="2">histidine kinase</fullName>
        <ecNumber evidence="2">2.7.13.3</ecNumber>
    </recommendedName>
</protein>
<evidence type="ECO:0000313" key="12">
    <source>
        <dbReference type="EMBL" id="XCM79702.1"/>
    </source>
</evidence>
<evidence type="ECO:0000256" key="2">
    <source>
        <dbReference type="ARBA" id="ARBA00012438"/>
    </source>
</evidence>
<evidence type="ECO:0000259" key="10">
    <source>
        <dbReference type="Pfam" id="PF02518"/>
    </source>
</evidence>
<feature type="domain" description="Histidine kinase/HSP90-like ATPase" evidence="10">
    <location>
        <begin position="378"/>
        <end position="461"/>
    </location>
</feature>
<dbReference type="GO" id="GO:0005524">
    <property type="term" value="F:ATP binding"/>
    <property type="evidence" value="ECO:0007669"/>
    <property type="project" value="UniProtKB-KW"/>
</dbReference>
<organism evidence="12">
    <name type="scientific">Kitasatospora camelliae</name>
    <dbReference type="NCBI Taxonomy" id="3156397"/>
    <lineage>
        <taxon>Bacteria</taxon>
        <taxon>Bacillati</taxon>
        <taxon>Actinomycetota</taxon>
        <taxon>Actinomycetes</taxon>
        <taxon>Kitasatosporales</taxon>
        <taxon>Streptomycetaceae</taxon>
        <taxon>Kitasatospora</taxon>
    </lineage>
</organism>
<evidence type="ECO:0000256" key="3">
    <source>
        <dbReference type="ARBA" id="ARBA00022553"/>
    </source>
</evidence>
<keyword evidence="5" id="KW-0547">Nucleotide-binding</keyword>
<dbReference type="EMBL" id="CP159872">
    <property type="protein sequence ID" value="XCM79702.1"/>
    <property type="molecule type" value="Genomic_DNA"/>
</dbReference>
<dbReference type="SUPFAM" id="SSF55874">
    <property type="entry name" value="ATPase domain of HSP90 chaperone/DNA topoisomerase II/histidine kinase"/>
    <property type="match status" value="1"/>
</dbReference>
<dbReference type="AlphaFoldDB" id="A0AAU8JX55"/>
<evidence type="ECO:0000256" key="5">
    <source>
        <dbReference type="ARBA" id="ARBA00022741"/>
    </source>
</evidence>
<evidence type="ECO:0000256" key="9">
    <source>
        <dbReference type="SAM" id="Phobius"/>
    </source>
</evidence>
<sequence>MATTTPFSPGTSPGAVRQSALSLVRTGLIAAGRAVVVAGAAALHTILPVLVVAATGAMTVVLVNEYTVVSDGAPVGFVVALLVSGPVALWFARHYAGRTRGQLARWHGLRLKAAYSVRPPLEQDARGYWWTGYSYHRQQRVAKLVQFVHWAVRDQDTRNEALWLLVGPAAAAVLTLPLLALVVGGALLAVMAAVEAPRSGAGYLVDFMVWEAVALGAVVAGLLALPYAVRAFADFGHRILTRGLAQPTHAQLSRRVAELTVTRADAVDAQAAELRRIERDLHDGAQARLVAIGLTLGTIEHLLETDPAAARSLLSEARQSSAKALQELRDLVRGIHPPVLAERGLADAVRELALTSPLSTEVTVSLPSRPEAPVETAVYFSVSELLANAAKHSRAQHVWVDILFRAGRLRVSVTDDGHGGASFEGGGGLRGIERRLGTFDGVLSLSSPLGGPTTITMELPCALSSPRISTSSEKA</sequence>
<keyword evidence="9" id="KW-0812">Transmembrane</keyword>
<evidence type="ECO:0000256" key="1">
    <source>
        <dbReference type="ARBA" id="ARBA00000085"/>
    </source>
</evidence>
<feature type="transmembrane region" description="Helical" evidence="9">
    <location>
        <begin position="35"/>
        <end position="63"/>
    </location>
</feature>
<keyword evidence="6 12" id="KW-0418">Kinase</keyword>